<name>A0ABQ5S081_9CHLO</name>
<feature type="compositionally biased region" description="Polar residues" evidence="1">
    <location>
        <begin position="1335"/>
        <end position="1355"/>
    </location>
</feature>
<accession>A0ABQ5S081</accession>
<dbReference type="PANTHER" id="PTHR12482">
    <property type="entry name" value="LIPASE ROG1-RELATED-RELATED"/>
    <property type="match status" value="1"/>
</dbReference>
<evidence type="ECO:0000313" key="4">
    <source>
        <dbReference type="EMBL" id="GLI62824.1"/>
    </source>
</evidence>
<dbReference type="InterPro" id="IPR007751">
    <property type="entry name" value="DUF676_lipase-like"/>
</dbReference>
<feature type="region of interest" description="Disordered" evidence="1">
    <location>
        <begin position="1204"/>
        <end position="1254"/>
    </location>
</feature>
<dbReference type="InterPro" id="IPR029058">
    <property type="entry name" value="AB_hydrolase_fold"/>
</dbReference>
<organism evidence="4 5">
    <name type="scientific">Volvox africanus</name>
    <dbReference type="NCBI Taxonomy" id="51714"/>
    <lineage>
        <taxon>Eukaryota</taxon>
        <taxon>Viridiplantae</taxon>
        <taxon>Chlorophyta</taxon>
        <taxon>core chlorophytes</taxon>
        <taxon>Chlorophyceae</taxon>
        <taxon>CS clade</taxon>
        <taxon>Chlamydomonadales</taxon>
        <taxon>Volvocaceae</taxon>
        <taxon>Volvox</taxon>
    </lineage>
</organism>
<feature type="transmembrane region" description="Helical" evidence="2">
    <location>
        <begin position="648"/>
        <end position="672"/>
    </location>
</feature>
<feature type="region of interest" description="Disordered" evidence="1">
    <location>
        <begin position="613"/>
        <end position="632"/>
    </location>
</feature>
<dbReference type="EMBL" id="BSDZ01000013">
    <property type="protein sequence ID" value="GLI62824.1"/>
    <property type="molecule type" value="Genomic_DNA"/>
</dbReference>
<evidence type="ECO:0000256" key="1">
    <source>
        <dbReference type="SAM" id="MobiDB-lite"/>
    </source>
</evidence>
<proteinExistence type="predicted"/>
<feature type="transmembrane region" description="Helical" evidence="2">
    <location>
        <begin position="332"/>
        <end position="356"/>
    </location>
</feature>
<feature type="region of interest" description="Disordered" evidence="1">
    <location>
        <begin position="284"/>
        <end position="307"/>
    </location>
</feature>
<keyword evidence="2" id="KW-1133">Transmembrane helix</keyword>
<feature type="non-terminal residue" evidence="4">
    <location>
        <position position="1"/>
    </location>
</feature>
<sequence>RWWEPPPEPKDTPTGTHLFVCQHGLWGSPEDVSFLEQYLRHNGWLTLNARSNSARCTFDGADVCGDRLAEEVVSHVQRLAAGGLRVTHISFAAYSFGGLIARYAAGKLHASGFFSMVAPVNFLTIATPHLGCWEHPSSMSHLAYNNILPWTLSRTGRQLLLADRWLEPEGLPLLAAMARPDCAFHAALATFRKRVLLADIRSDRTVPYTTAAITDVNPYLPGGAAAAAPYAVPPSRRVSRSPPQAAVAASVGGQPRGRRCSPCAVCGCGCGHAILQGSRFMSMPLNEGDEEQDAEEGGGDMEADADGDVDGDPFVSLGLGGVGGLCKAGGNLMVLGAALNVWLGMMASLLFGGGAGEGSRARARGRGRGGAACWNDARGCCCGCCCCNGRIGQRAPAMIPLPISSAYPCIVTPHPASAVAVTSNVGGRAAGACAASYGANHRLSTVGGLSAAPLPGMYRSASSPLPGLRPVADSGYRSNDGSSRIYGGYSVSQREHFQASGTVMGRRAAAQGPLTRQESGVRGSFFHRLGLSRSSAAANPTIAVVANRQYPSLSNTYGSAIRHRSQPRQRRWYEICSPATASSSPSSLSRYTFSSATLSPSAPLNGRAGAEAACGRSSLSETSTHGGSGVGVGGPNDDALASRVRMGLFVALLPVLLSLWLCMVAWLAAIWIHHYAVLLTVRPDRSWDVRLQQPEGAEHGVATPSVSATGSGGNDGCGGAGGFGQGPDVIALATAEPTAAACSGTCDYGVGRGLEMMYDSSELALGAELLMSITEAGPPPAPTSPLLLQRRSLSCVAASMQSTTLAMADASAADAFGTATVHTSLVQHNAGGLNEGGTVEHPAVAPVPLQAVPPFGEADLAAAADTNGNTLRPSPAVRNLDEVVSELTAPSAAISRSVAMVFFSETSAGGLQTHETCTGLASATSDLPSTGITSAATTNITISAPANITAAIADAAPAPAVHSCCAPAPAASAPAPSVVPVCFAAARSGEAGAALDFIRVQTAMMHRGAGSGKDSEVREAVAAAAATTAVTVPDLAAVPNAEASAVRLLVRSLVESIVRRHDSGDSAAASPAPVDRRQGNAVEEAYLPVSMAGSEVALLSVASDAMERQRFVVRDLTRLIFRSVLVRHAAVRTASWAGTEAGDLAPVASSSAAAATQQRPATVHDRIGGGAAAFATQPMDLLDAQAAPRCEAIHSPGLMLLEQQQQQNQQKIKQPQQEHQPQQRQQQQQIQQPQPQPQQGKQVDCQPYSDHVGLNARDAGHATAVAFDGDAATVVCDTTGLEPNIRCPAASGSSVLQAPTNVLRDHPSWTENDLPPQGCVRQGGEHFRLEAGNGAASTNQQREASSSPPCSTRIRSGSLERRHDPAALLAEMISNLNQLEWQKVDVDTRHYHAHAAIVVRSSRRFRSHIHIIDYAIRQLLL</sequence>
<evidence type="ECO:0000256" key="2">
    <source>
        <dbReference type="SAM" id="Phobius"/>
    </source>
</evidence>
<keyword evidence="2" id="KW-0812">Transmembrane</keyword>
<reference evidence="4 5" key="1">
    <citation type="journal article" date="2023" name="IScience">
        <title>Expanded male sex-determining region conserved during the evolution of homothallism in the green alga Volvox.</title>
        <authorList>
            <person name="Yamamoto K."/>
            <person name="Matsuzaki R."/>
            <person name="Mahakham W."/>
            <person name="Heman W."/>
            <person name="Sekimoto H."/>
            <person name="Kawachi M."/>
            <person name="Minakuchi Y."/>
            <person name="Toyoda A."/>
            <person name="Nozaki H."/>
        </authorList>
    </citation>
    <scope>NUCLEOTIDE SEQUENCE [LARGE SCALE GENOMIC DNA]</scope>
    <source>
        <strain evidence="4 5">NIES-4468</strain>
    </source>
</reference>
<feature type="region of interest" description="Disordered" evidence="1">
    <location>
        <begin position="1333"/>
        <end position="1358"/>
    </location>
</feature>
<keyword evidence="5" id="KW-1185">Reference proteome</keyword>
<comment type="caution">
    <text evidence="4">The sequence shown here is derived from an EMBL/GenBank/DDBJ whole genome shotgun (WGS) entry which is preliminary data.</text>
</comment>
<keyword evidence="2" id="KW-0472">Membrane</keyword>
<evidence type="ECO:0000313" key="5">
    <source>
        <dbReference type="Proteomes" id="UP001165090"/>
    </source>
</evidence>
<dbReference type="SUPFAM" id="SSF53474">
    <property type="entry name" value="alpha/beta-Hydrolases"/>
    <property type="match status" value="1"/>
</dbReference>
<dbReference type="Gene3D" id="3.40.50.1820">
    <property type="entry name" value="alpha/beta hydrolase"/>
    <property type="match status" value="1"/>
</dbReference>
<dbReference type="PANTHER" id="PTHR12482:SF62">
    <property type="entry name" value="LIPASE ROG1-RELATED"/>
    <property type="match status" value="1"/>
</dbReference>
<dbReference type="Proteomes" id="UP001165090">
    <property type="component" value="Unassembled WGS sequence"/>
</dbReference>
<evidence type="ECO:0000259" key="3">
    <source>
        <dbReference type="Pfam" id="PF05057"/>
    </source>
</evidence>
<feature type="compositionally biased region" description="Low complexity" evidence="1">
    <location>
        <begin position="1204"/>
        <end position="1247"/>
    </location>
</feature>
<protein>
    <recommendedName>
        <fullName evidence="3">DUF676 domain-containing protein</fullName>
    </recommendedName>
</protein>
<dbReference type="Pfam" id="PF05057">
    <property type="entry name" value="DUF676"/>
    <property type="match status" value="1"/>
</dbReference>
<feature type="compositionally biased region" description="Acidic residues" evidence="1">
    <location>
        <begin position="287"/>
        <end position="307"/>
    </location>
</feature>
<dbReference type="InterPro" id="IPR044294">
    <property type="entry name" value="Lipase-like"/>
</dbReference>
<gene>
    <name evidence="4" type="ORF">VaNZ11_005574</name>
</gene>
<feature type="domain" description="DUF676" evidence="3">
    <location>
        <begin position="15"/>
        <end position="210"/>
    </location>
</feature>